<dbReference type="EMBL" id="JOJR01000706">
    <property type="protein sequence ID" value="RCN35060.1"/>
    <property type="molecule type" value="Genomic_DNA"/>
</dbReference>
<dbReference type="OrthoDB" id="10607331at2759"/>
<name>A0A368FWA2_ANCCA</name>
<evidence type="ECO:0000313" key="3">
    <source>
        <dbReference type="Proteomes" id="UP000252519"/>
    </source>
</evidence>
<keyword evidence="3" id="KW-1185">Reference proteome</keyword>
<accession>A0A368FWA2</accession>
<sequence>MEGVERPPGILANALWEIRTQQNGKSIDAIIRPKSADDVETKGMIGLLLETQDERELENLGLKDLMSNNVRRPPTAAKRPPSEEEVPPTPKKMFVPKMKSRESTSSSEEQKRPSPPVSKTTLTRVSPKEGSPLPTKTAPPPYNQNSDSQEEQSQEKKEPDPSEAEIDLSMADPQTKVLYMAKHEQWPTIDAELDQIKKNDFSLADQIHCFAIVSSNNAIVFLNDYFSTKTSAVMQ</sequence>
<evidence type="ECO:0000256" key="1">
    <source>
        <dbReference type="SAM" id="MobiDB-lite"/>
    </source>
</evidence>
<gene>
    <name evidence="2" type="ORF">ANCCAN_19091</name>
</gene>
<evidence type="ECO:0000313" key="2">
    <source>
        <dbReference type="EMBL" id="RCN35060.1"/>
    </source>
</evidence>
<feature type="region of interest" description="Disordered" evidence="1">
    <location>
        <begin position="59"/>
        <end position="167"/>
    </location>
</feature>
<dbReference type="Proteomes" id="UP000252519">
    <property type="component" value="Unassembled WGS sequence"/>
</dbReference>
<dbReference type="STRING" id="29170.A0A368FWA2"/>
<protein>
    <submittedName>
        <fullName evidence="2">Uncharacterized protein</fullName>
    </submittedName>
</protein>
<dbReference type="AlphaFoldDB" id="A0A368FWA2"/>
<reference evidence="2 3" key="1">
    <citation type="submission" date="2014-10" db="EMBL/GenBank/DDBJ databases">
        <title>Draft genome of the hookworm Ancylostoma caninum.</title>
        <authorList>
            <person name="Mitreva M."/>
        </authorList>
    </citation>
    <scope>NUCLEOTIDE SEQUENCE [LARGE SCALE GENOMIC DNA]</scope>
    <source>
        <strain evidence="2 3">Baltimore</strain>
    </source>
</reference>
<proteinExistence type="predicted"/>
<organism evidence="2 3">
    <name type="scientific">Ancylostoma caninum</name>
    <name type="common">Dog hookworm</name>
    <dbReference type="NCBI Taxonomy" id="29170"/>
    <lineage>
        <taxon>Eukaryota</taxon>
        <taxon>Metazoa</taxon>
        <taxon>Ecdysozoa</taxon>
        <taxon>Nematoda</taxon>
        <taxon>Chromadorea</taxon>
        <taxon>Rhabditida</taxon>
        <taxon>Rhabditina</taxon>
        <taxon>Rhabditomorpha</taxon>
        <taxon>Strongyloidea</taxon>
        <taxon>Ancylostomatidae</taxon>
        <taxon>Ancylostomatinae</taxon>
        <taxon>Ancylostoma</taxon>
    </lineage>
</organism>
<comment type="caution">
    <text evidence="2">The sequence shown here is derived from an EMBL/GenBank/DDBJ whole genome shotgun (WGS) entry which is preliminary data.</text>
</comment>